<evidence type="ECO:0000313" key="17">
    <source>
        <dbReference type="EMBL" id="SEM56316.1"/>
    </source>
</evidence>
<dbReference type="GO" id="GO:0000287">
    <property type="term" value="F:magnesium ion binding"/>
    <property type="evidence" value="ECO:0007669"/>
    <property type="project" value="TreeGrafter"/>
</dbReference>
<dbReference type="CDD" id="cd06223">
    <property type="entry name" value="PRTases_typeI"/>
    <property type="match status" value="1"/>
</dbReference>
<keyword evidence="11 15" id="KW-0547">Nucleotide-binding</keyword>
<dbReference type="GO" id="GO:0032263">
    <property type="term" value="P:GMP salvage"/>
    <property type="evidence" value="ECO:0007669"/>
    <property type="project" value="TreeGrafter"/>
</dbReference>
<evidence type="ECO:0000256" key="4">
    <source>
        <dbReference type="ARBA" id="ARBA00008391"/>
    </source>
</evidence>
<comment type="catalytic activity">
    <reaction evidence="13">
        <text>GMP + diphosphate = guanine + 5-phospho-alpha-D-ribose 1-diphosphate</text>
        <dbReference type="Rhea" id="RHEA:25424"/>
        <dbReference type="ChEBI" id="CHEBI:16235"/>
        <dbReference type="ChEBI" id="CHEBI:33019"/>
        <dbReference type="ChEBI" id="CHEBI:58017"/>
        <dbReference type="ChEBI" id="CHEBI:58115"/>
        <dbReference type="EC" id="2.4.2.8"/>
    </reaction>
    <physiologicalReaction direction="right-to-left" evidence="13">
        <dbReference type="Rhea" id="RHEA:25426"/>
    </physiologicalReaction>
</comment>
<reference evidence="17 18" key="1">
    <citation type="submission" date="2016-10" db="EMBL/GenBank/DDBJ databases">
        <authorList>
            <person name="de Groot N.N."/>
        </authorList>
    </citation>
    <scope>NUCLEOTIDE SEQUENCE [LARGE SCALE GENOMIC DNA]</scope>
    <source>
        <strain evidence="17 18">DSM 8423</strain>
    </source>
</reference>
<accession>A0A1H7ZDC4</accession>
<dbReference type="STRING" id="43775.SAMN04489760_12240"/>
<keyword evidence="9 15" id="KW-0479">Metal-binding</keyword>
<evidence type="ECO:0000256" key="10">
    <source>
        <dbReference type="ARBA" id="ARBA00022726"/>
    </source>
</evidence>
<evidence type="ECO:0000256" key="5">
    <source>
        <dbReference type="ARBA" id="ARBA00011895"/>
    </source>
</evidence>
<evidence type="ECO:0000256" key="7">
    <source>
        <dbReference type="ARBA" id="ARBA00022676"/>
    </source>
</evidence>
<dbReference type="Proteomes" id="UP000198744">
    <property type="component" value="Unassembled WGS sequence"/>
</dbReference>
<dbReference type="PANTHER" id="PTHR43340:SF1">
    <property type="entry name" value="HYPOXANTHINE PHOSPHORIBOSYLTRANSFERASE"/>
    <property type="match status" value="1"/>
</dbReference>
<comment type="subcellular location">
    <subcellularLocation>
        <location evidence="2 15">Cytoplasm</location>
    </subcellularLocation>
</comment>
<evidence type="ECO:0000313" key="18">
    <source>
        <dbReference type="Proteomes" id="UP000198744"/>
    </source>
</evidence>
<keyword evidence="7 15" id="KW-0328">Glycosyltransferase</keyword>
<dbReference type="GO" id="GO:0005829">
    <property type="term" value="C:cytosol"/>
    <property type="evidence" value="ECO:0007669"/>
    <property type="project" value="TreeGrafter"/>
</dbReference>
<feature type="domain" description="Phosphoribosyltransferase" evidence="16">
    <location>
        <begin position="11"/>
        <end position="159"/>
    </location>
</feature>
<name>A0A1H7ZDC4_9BACT</name>
<evidence type="ECO:0000256" key="3">
    <source>
        <dbReference type="ARBA" id="ARBA00004669"/>
    </source>
</evidence>
<protein>
    <recommendedName>
        <fullName evidence="5 15">Hypoxanthine phosphoribosyltransferase</fullName>
        <ecNumber evidence="5 15">2.4.2.8</ecNumber>
    </recommendedName>
</protein>
<dbReference type="AlphaFoldDB" id="A0A1H7ZDC4"/>
<evidence type="ECO:0000256" key="15">
    <source>
        <dbReference type="RuleBase" id="RU364099"/>
    </source>
</evidence>
<comment type="similarity">
    <text evidence="4 15">Belongs to the purine/pyrimidine phosphoribosyltransferase family.</text>
</comment>
<dbReference type="FunFam" id="3.40.50.2020:FF:000006">
    <property type="entry name" value="Hypoxanthine phosphoribosyltransferase"/>
    <property type="match status" value="1"/>
</dbReference>
<evidence type="ECO:0000259" key="16">
    <source>
        <dbReference type="Pfam" id="PF00156"/>
    </source>
</evidence>
<evidence type="ECO:0000256" key="12">
    <source>
        <dbReference type="ARBA" id="ARBA00022842"/>
    </source>
</evidence>
<dbReference type="GO" id="GO:0006166">
    <property type="term" value="P:purine ribonucleoside salvage"/>
    <property type="evidence" value="ECO:0007669"/>
    <property type="project" value="UniProtKB-KW"/>
</dbReference>
<dbReference type="UniPathway" id="UPA00591">
    <property type="reaction ID" value="UER00648"/>
</dbReference>
<dbReference type="GO" id="GO:0046100">
    <property type="term" value="P:hypoxanthine metabolic process"/>
    <property type="evidence" value="ECO:0007669"/>
    <property type="project" value="TreeGrafter"/>
</dbReference>
<dbReference type="NCBIfam" id="TIGR01203">
    <property type="entry name" value="HGPRTase"/>
    <property type="match status" value="1"/>
</dbReference>
<evidence type="ECO:0000256" key="1">
    <source>
        <dbReference type="ARBA" id="ARBA00001946"/>
    </source>
</evidence>
<comment type="catalytic activity">
    <reaction evidence="14">
        <text>IMP + diphosphate = hypoxanthine + 5-phospho-alpha-D-ribose 1-diphosphate</text>
        <dbReference type="Rhea" id="RHEA:17973"/>
        <dbReference type="ChEBI" id="CHEBI:17368"/>
        <dbReference type="ChEBI" id="CHEBI:33019"/>
        <dbReference type="ChEBI" id="CHEBI:58017"/>
        <dbReference type="ChEBI" id="CHEBI:58053"/>
        <dbReference type="EC" id="2.4.2.8"/>
    </reaction>
    <physiologicalReaction direction="right-to-left" evidence="14">
        <dbReference type="Rhea" id="RHEA:17975"/>
    </physiologicalReaction>
</comment>
<dbReference type="InterPro" id="IPR000836">
    <property type="entry name" value="PRTase_dom"/>
</dbReference>
<evidence type="ECO:0000256" key="13">
    <source>
        <dbReference type="ARBA" id="ARBA00048811"/>
    </source>
</evidence>
<dbReference type="GO" id="GO:0006178">
    <property type="term" value="P:guanine salvage"/>
    <property type="evidence" value="ECO:0007669"/>
    <property type="project" value="TreeGrafter"/>
</dbReference>
<dbReference type="InterPro" id="IPR050408">
    <property type="entry name" value="HGPRT"/>
</dbReference>
<dbReference type="GO" id="GO:0052657">
    <property type="term" value="F:guanine phosphoribosyltransferase activity"/>
    <property type="evidence" value="ECO:0007669"/>
    <property type="project" value="RHEA"/>
</dbReference>
<dbReference type="EMBL" id="FOBS01000022">
    <property type="protein sequence ID" value="SEM56316.1"/>
    <property type="molecule type" value="Genomic_DNA"/>
</dbReference>
<dbReference type="GO" id="GO:0032264">
    <property type="term" value="P:IMP salvage"/>
    <property type="evidence" value="ECO:0007669"/>
    <property type="project" value="UniProtKB-UniPathway"/>
</dbReference>
<keyword evidence="6 15" id="KW-0963">Cytoplasm</keyword>
<comment type="pathway">
    <text evidence="3 15">Purine metabolism; IMP biosynthesis via salvage pathway; IMP from hypoxanthine: step 1/1.</text>
</comment>
<dbReference type="EC" id="2.4.2.8" evidence="5 15"/>
<dbReference type="OrthoDB" id="9802824at2"/>
<dbReference type="InterPro" id="IPR005904">
    <property type="entry name" value="Hxn_phspho_trans"/>
</dbReference>
<dbReference type="GO" id="GO:0004422">
    <property type="term" value="F:hypoxanthine phosphoribosyltransferase activity"/>
    <property type="evidence" value="ECO:0007669"/>
    <property type="project" value="InterPro"/>
</dbReference>
<dbReference type="PANTHER" id="PTHR43340">
    <property type="entry name" value="HYPOXANTHINE-GUANINE PHOSPHORIBOSYLTRANSFERASE"/>
    <property type="match status" value="1"/>
</dbReference>
<proteinExistence type="inferred from homology"/>
<evidence type="ECO:0000256" key="14">
    <source>
        <dbReference type="ARBA" id="ARBA00049402"/>
    </source>
</evidence>
<dbReference type="Pfam" id="PF00156">
    <property type="entry name" value="Pribosyltran"/>
    <property type="match status" value="1"/>
</dbReference>
<sequence length="173" mass="19454">MENMNKKILLSKDAIDKRVKELGEQISRDYTDSELIIVGVLKGAFIFMADLIRALSIPCRVDFARLASYGSGAASSGKVIMTKDIETSIKGRDILIVEDIVDTGLTLKFLVDWFLERNPRSLKVCAFLDKQGRRKVPFEADYVGFTVDDAFVIGYGLDFNEKGRFLPDVYLVE</sequence>
<dbReference type="GO" id="GO:0000166">
    <property type="term" value="F:nucleotide binding"/>
    <property type="evidence" value="ECO:0007669"/>
    <property type="project" value="UniProtKB-KW"/>
</dbReference>
<keyword evidence="18" id="KW-1185">Reference proteome</keyword>
<keyword evidence="12 15" id="KW-0460">Magnesium</keyword>
<dbReference type="InterPro" id="IPR029057">
    <property type="entry name" value="PRTase-like"/>
</dbReference>
<keyword evidence="8 15" id="KW-0808">Transferase</keyword>
<gene>
    <name evidence="17" type="ORF">SAMN04489760_12240</name>
</gene>
<dbReference type="SUPFAM" id="SSF53271">
    <property type="entry name" value="PRTase-like"/>
    <property type="match status" value="1"/>
</dbReference>
<keyword evidence="10 15" id="KW-0660">Purine salvage</keyword>
<dbReference type="Gene3D" id="3.40.50.2020">
    <property type="match status" value="1"/>
</dbReference>
<evidence type="ECO:0000256" key="2">
    <source>
        <dbReference type="ARBA" id="ARBA00004496"/>
    </source>
</evidence>
<comment type="cofactor">
    <cofactor evidence="1 15">
        <name>Mg(2+)</name>
        <dbReference type="ChEBI" id="CHEBI:18420"/>
    </cofactor>
</comment>
<evidence type="ECO:0000256" key="8">
    <source>
        <dbReference type="ARBA" id="ARBA00022679"/>
    </source>
</evidence>
<evidence type="ECO:0000256" key="9">
    <source>
        <dbReference type="ARBA" id="ARBA00022723"/>
    </source>
</evidence>
<evidence type="ECO:0000256" key="6">
    <source>
        <dbReference type="ARBA" id="ARBA00022490"/>
    </source>
</evidence>
<organism evidence="17 18">
    <name type="scientific">Syntrophus gentianae</name>
    <dbReference type="NCBI Taxonomy" id="43775"/>
    <lineage>
        <taxon>Bacteria</taxon>
        <taxon>Pseudomonadati</taxon>
        <taxon>Thermodesulfobacteriota</taxon>
        <taxon>Syntrophia</taxon>
        <taxon>Syntrophales</taxon>
        <taxon>Syntrophaceae</taxon>
        <taxon>Syntrophus</taxon>
    </lineage>
</organism>
<evidence type="ECO:0000256" key="11">
    <source>
        <dbReference type="ARBA" id="ARBA00022741"/>
    </source>
</evidence>